<keyword evidence="6" id="KW-0443">Lipid metabolism</keyword>
<dbReference type="EC" id="3.1.4.4" evidence="3"/>
<organism evidence="9 10">
    <name type="scientific">Cupriavidus metallidurans (strain ATCC 43123 / DSM 2839 / NBRC 102507 / CH34)</name>
    <name type="common">Ralstonia metallidurans</name>
    <dbReference type="NCBI Taxonomy" id="266264"/>
    <lineage>
        <taxon>Bacteria</taxon>
        <taxon>Pseudomonadati</taxon>
        <taxon>Pseudomonadota</taxon>
        <taxon>Betaproteobacteria</taxon>
        <taxon>Burkholderiales</taxon>
        <taxon>Burkholderiaceae</taxon>
        <taxon>Cupriavidus</taxon>
    </lineage>
</organism>
<evidence type="ECO:0000256" key="3">
    <source>
        <dbReference type="ARBA" id="ARBA00012027"/>
    </source>
</evidence>
<keyword evidence="7" id="KW-0732">Signal</keyword>
<comment type="similarity">
    <text evidence="2">Belongs to the phospholipase D family.</text>
</comment>
<keyword evidence="10" id="KW-1185">Reference proteome</keyword>
<evidence type="ECO:0000256" key="2">
    <source>
        <dbReference type="ARBA" id="ARBA00008664"/>
    </source>
</evidence>
<dbReference type="HOGENOM" id="CLU_080814_3_1_4"/>
<dbReference type="eggNOG" id="COG1502">
    <property type="taxonomic scope" value="Bacteria"/>
</dbReference>
<dbReference type="Pfam" id="PF13091">
    <property type="entry name" value="PLDc_2"/>
    <property type="match status" value="1"/>
</dbReference>
<evidence type="ECO:0000256" key="1">
    <source>
        <dbReference type="ARBA" id="ARBA00000798"/>
    </source>
</evidence>
<dbReference type="CDD" id="cd09170">
    <property type="entry name" value="PLDc_Nuc"/>
    <property type="match status" value="1"/>
</dbReference>
<gene>
    <name evidence="9" type="ordered locus">Rmet_1890</name>
</gene>
<reference evidence="10" key="1">
    <citation type="journal article" date="2010" name="PLoS ONE">
        <title>The complete genome sequence of Cupriavidus metallidurans strain CH34, a master survivalist in harsh and anthropogenic environments.</title>
        <authorList>
            <person name="Janssen P.J."/>
            <person name="Van Houdt R."/>
            <person name="Moors H."/>
            <person name="Monsieurs P."/>
            <person name="Morin N."/>
            <person name="Michaux A."/>
            <person name="Benotmane M.A."/>
            <person name="Leys N."/>
            <person name="Vallaeys T."/>
            <person name="Lapidus A."/>
            <person name="Monchy S."/>
            <person name="Medigue C."/>
            <person name="Taghavi S."/>
            <person name="McCorkle S."/>
            <person name="Dunn J."/>
            <person name="van der Lelie D."/>
            <person name="Mergeay M."/>
        </authorList>
    </citation>
    <scope>NUCLEOTIDE SEQUENCE [LARGE SCALE GENOMIC DNA]</scope>
    <source>
        <strain evidence="10">ATCC 43123 / DSM 2839 / NBRC 102507 / CH34</strain>
    </source>
</reference>
<dbReference type="PANTHER" id="PTHR43856">
    <property type="entry name" value="CARDIOLIPIN HYDROLASE"/>
    <property type="match status" value="1"/>
</dbReference>
<name>Q1LM57_CUPMC</name>
<feature type="signal peptide" evidence="7">
    <location>
        <begin position="1"/>
        <end position="40"/>
    </location>
</feature>
<dbReference type="Proteomes" id="UP000002429">
    <property type="component" value="Chromosome"/>
</dbReference>
<dbReference type="SUPFAM" id="SSF56024">
    <property type="entry name" value="Phospholipase D/nuclease"/>
    <property type="match status" value="1"/>
</dbReference>
<evidence type="ECO:0000256" key="4">
    <source>
        <dbReference type="ARBA" id="ARBA00022801"/>
    </source>
</evidence>
<feature type="chain" id="PRO_5004193610" description="phospholipase D" evidence="7">
    <location>
        <begin position="41"/>
        <end position="193"/>
    </location>
</feature>
<dbReference type="STRING" id="266264.Rmet_1890"/>
<evidence type="ECO:0000256" key="5">
    <source>
        <dbReference type="ARBA" id="ARBA00022963"/>
    </source>
</evidence>
<keyword evidence="9" id="KW-0255">Endonuclease</keyword>
<evidence type="ECO:0000313" key="10">
    <source>
        <dbReference type="Proteomes" id="UP000002429"/>
    </source>
</evidence>
<dbReference type="Gene3D" id="3.30.870.10">
    <property type="entry name" value="Endonuclease Chain A"/>
    <property type="match status" value="1"/>
</dbReference>
<dbReference type="PROSITE" id="PS50035">
    <property type="entry name" value="PLD"/>
    <property type="match status" value="1"/>
</dbReference>
<dbReference type="KEGG" id="rme:Rmet_1890"/>
<keyword evidence="9" id="KW-0540">Nuclease</keyword>
<dbReference type="InterPro" id="IPR001736">
    <property type="entry name" value="PLipase_D/transphosphatidylase"/>
</dbReference>
<dbReference type="PANTHER" id="PTHR43856:SF1">
    <property type="entry name" value="MITOCHONDRIAL CARDIOLIPIN HYDROLASE"/>
    <property type="match status" value="1"/>
</dbReference>
<dbReference type="GO" id="GO:0016891">
    <property type="term" value="F:RNA endonuclease activity producing 5'-phosphomonoesters, hydrolytic mechanism"/>
    <property type="evidence" value="ECO:0007669"/>
    <property type="project" value="TreeGrafter"/>
</dbReference>
<dbReference type="GO" id="GO:0016042">
    <property type="term" value="P:lipid catabolic process"/>
    <property type="evidence" value="ECO:0007669"/>
    <property type="project" value="UniProtKB-KW"/>
</dbReference>
<sequence length="193" mass="21337">MYVSHTPSSARRSDQGPNAMTRTRSIALATLLSISSLAHATPSIQVGFSPEGSARELVLKTIGSAQHSIQMLAYSFQAPDIMQALVDARNRGVEVRVVIDKKRNLGKTSLAAMDLVTRNGVELRTTDHFHIHHDKTIIVDGNTVETGSFNFAPSAETSNSENVVVIRDMPEVSRQYIEHWQSRWNLGKPYPAR</sequence>
<dbReference type="GO" id="GO:0006793">
    <property type="term" value="P:phosphorus metabolic process"/>
    <property type="evidence" value="ECO:0007669"/>
    <property type="project" value="UniProtKB-ARBA"/>
</dbReference>
<protein>
    <recommendedName>
        <fullName evidence="3">phospholipase D</fullName>
        <ecNumber evidence="3">3.1.4.4</ecNumber>
    </recommendedName>
</protein>
<dbReference type="InterPro" id="IPR051406">
    <property type="entry name" value="PLD_domain"/>
</dbReference>
<comment type="catalytic activity">
    <reaction evidence="1">
        <text>a 1,2-diacyl-sn-glycero-3-phosphocholine + H2O = a 1,2-diacyl-sn-glycero-3-phosphate + choline + H(+)</text>
        <dbReference type="Rhea" id="RHEA:14445"/>
        <dbReference type="ChEBI" id="CHEBI:15354"/>
        <dbReference type="ChEBI" id="CHEBI:15377"/>
        <dbReference type="ChEBI" id="CHEBI:15378"/>
        <dbReference type="ChEBI" id="CHEBI:57643"/>
        <dbReference type="ChEBI" id="CHEBI:58608"/>
        <dbReference type="EC" id="3.1.4.4"/>
    </reaction>
</comment>
<dbReference type="EMBL" id="CP000352">
    <property type="protein sequence ID" value="ABF08769.1"/>
    <property type="molecule type" value="Genomic_DNA"/>
</dbReference>
<feature type="domain" description="PLD phosphodiesterase" evidence="8">
    <location>
        <begin position="128"/>
        <end position="155"/>
    </location>
</feature>
<dbReference type="AlphaFoldDB" id="Q1LM57"/>
<proteinExistence type="inferred from homology"/>
<evidence type="ECO:0000313" key="9">
    <source>
        <dbReference type="EMBL" id="ABF08769.1"/>
    </source>
</evidence>
<dbReference type="InterPro" id="IPR025202">
    <property type="entry name" value="PLD-like_dom"/>
</dbReference>
<keyword evidence="5" id="KW-0442">Lipid degradation</keyword>
<evidence type="ECO:0000259" key="8">
    <source>
        <dbReference type="PROSITE" id="PS50035"/>
    </source>
</evidence>
<accession>Q1LM57</accession>
<evidence type="ECO:0000256" key="7">
    <source>
        <dbReference type="SAM" id="SignalP"/>
    </source>
</evidence>
<keyword evidence="4" id="KW-0378">Hydrolase</keyword>
<dbReference type="GO" id="GO:0004630">
    <property type="term" value="F:phospholipase D activity"/>
    <property type="evidence" value="ECO:0007669"/>
    <property type="project" value="UniProtKB-EC"/>
</dbReference>
<evidence type="ECO:0000256" key="6">
    <source>
        <dbReference type="ARBA" id="ARBA00023098"/>
    </source>
</evidence>